<evidence type="ECO:0000259" key="17">
    <source>
        <dbReference type="SMART" id="SM00859"/>
    </source>
</evidence>
<evidence type="ECO:0000256" key="10">
    <source>
        <dbReference type="ARBA" id="ARBA00022915"/>
    </source>
</evidence>
<dbReference type="PIRSF" id="PIRSF000148">
    <property type="entry name" value="ASA_dh"/>
    <property type="match status" value="1"/>
</dbReference>
<dbReference type="PANTHER" id="PTHR46278:SF2">
    <property type="entry name" value="ASPARTATE-SEMIALDEHYDE DEHYDROGENASE"/>
    <property type="match status" value="1"/>
</dbReference>
<feature type="binding site" evidence="15">
    <location>
        <position position="102"/>
    </location>
    <ligand>
        <name>phosphate</name>
        <dbReference type="ChEBI" id="CHEBI:43474"/>
    </ligand>
</feature>
<dbReference type="GO" id="GO:0050661">
    <property type="term" value="F:NADP binding"/>
    <property type="evidence" value="ECO:0007669"/>
    <property type="project" value="UniProtKB-UniRule"/>
</dbReference>
<dbReference type="PANTHER" id="PTHR46278">
    <property type="entry name" value="DEHYDROGENASE, PUTATIVE-RELATED"/>
    <property type="match status" value="1"/>
</dbReference>
<dbReference type="NCBIfam" id="NF011456">
    <property type="entry name" value="PRK14874.1"/>
    <property type="match status" value="1"/>
</dbReference>
<dbReference type="InterPro" id="IPR005986">
    <property type="entry name" value="Asp_semialdehyde_DH_beta"/>
</dbReference>
<dbReference type="CDD" id="cd18131">
    <property type="entry name" value="ASADH_C_bac_euk_like"/>
    <property type="match status" value="1"/>
</dbReference>
<dbReference type="InterPro" id="IPR012280">
    <property type="entry name" value="Semialdhyde_DH_dimer_dom"/>
</dbReference>
<dbReference type="NCBIfam" id="TIGR01296">
    <property type="entry name" value="asd_B"/>
    <property type="match status" value="1"/>
</dbReference>
<comment type="pathway">
    <text evidence="1 15">Amino-acid biosynthesis; L-methionine biosynthesis via de novo pathway; L-homoserine from L-aspartate: step 2/3.</text>
</comment>
<dbReference type="GO" id="GO:0071266">
    <property type="term" value="P:'de novo' L-methionine biosynthetic process"/>
    <property type="evidence" value="ECO:0007669"/>
    <property type="project" value="UniProtKB-UniRule"/>
</dbReference>
<sequence>MSKDRLVVAVVGATGAVGREMLSVLEGRDFPATEVIALASARSAGTTVPFAGGELTVKELTEDSFDGVDIALFSAGGSTSEKYAPVAAKAGCVVVDNSSAWRMDDRCPLVVPEVNSEALDSHNGIIANPNCSTIQMMVALKPLHDTAKIKRIVVSTYQAVSGSGQKAITELETQIRQLFNMQTPEAEVYPHQIAFNALPQIDVFMDNDYTKEEMKMVNETIKIFNDPSVKVTATCVRIPVFYGHSESVNIETTQKITPAEARAILTQAPGVTVLDNPGEKIYPMPIDAAGQDDTYVGRIREDETIENGLNMWIVADNIRKGAALNTVQIAEELIKRDLLGVKDTTVFD</sequence>
<evidence type="ECO:0000313" key="18">
    <source>
        <dbReference type="EMBL" id="OBQ51867.1"/>
    </source>
</evidence>
<evidence type="ECO:0000256" key="7">
    <source>
        <dbReference type="ARBA" id="ARBA00022605"/>
    </source>
</evidence>
<dbReference type="UniPathway" id="UPA00050">
    <property type="reaction ID" value="UER00463"/>
</dbReference>
<dbReference type="Proteomes" id="UP000091979">
    <property type="component" value="Unassembled WGS sequence"/>
</dbReference>
<dbReference type="InterPro" id="IPR036291">
    <property type="entry name" value="NAD(P)-bd_dom_sf"/>
</dbReference>
<dbReference type="GO" id="GO:0019877">
    <property type="term" value="P:diaminopimelate biosynthetic process"/>
    <property type="evidence" value="ECO:0007669"/>
    <property type="project" value="UniProtKB-UniRule"/>
</dbReference>
<keyword evidence="7 15" id="KW-0028">Amino-acid biosynthesis</keyword>
<comment type="caution">
    <text evidence="18">The sequence shown here is derived from an EMBL/GenBank/DDBJ whole genome shotgun (WGS) entry which is preliminary data.</text>
</comment>
<keyword evidence="9 15" id="KW-0521">NADP</keyword>
<comment type="similarity">
    <text evidence="4 15">Belongs to the aspartate-semialdehyde dehydrogenase family.</text>
</comment>
<dbReference type="EMBL" id="JXMS01000012">
    <property type="protein sequence ID" value="OBQ51867.1"/>
    <property type="molecule type" value="Genomic_DNA"/>
</dbReference>
<dbReference type="RefSeq" id="WP_066854548.1">
    <property type="nucleotide sequence ID" value="NZ_JXMS01000012.1"/>
</dbReference>
<comment type="caution">
    <text evidence="15">Lacks conserved residue(s) required for the propagation of feature annotation.</text>
</comment>
<comment type="subunit">
    <text evidence="5 15">Homodimer.</text>
</comment>
<evidence type="ECO:0000313" key="19">
    <source>
        <dbReference type="Proteomes" id="UP000091979"/>
    </source>
</evidence>
<keyword evidence="19" id="KW-1185">Reference proteome</keyword>
<feature type="active site" description="Acyl-thioester intermediate" evidence="15 16">
    <location>
        <position position="131"/>
    </location>
</feature>
<evidence type="ECO:0000256" key="8">
    <source>
        <dbReference type="ARBA" id="ARBA00022697"/>
    </source>
</evidence>
<feature type="binding site" evidence="15">
    <location>
        <begin position="161"/>
        <end position="162"/>
    </location>
    <ligand>
        <name>NADP(+)</name>
        <dbReference type="ChEBI" id="CHEBI:58349"/>
    </ligand>
</feature>
<dbReference type="GO" id="GO:0046983">
    <property type="term" value="F:protein dimerization activity"/>
    <property type="evidence" value="ECO:0007669"/>
    <property type="project" value="InterPro"/>
</dbReference>
<evidence type="ECO:0000256" key="13">
    <source>
        <dbReference type="ARBA" id="ARBA00023167"/>
    </source>
</evidence>
<evidence type="ECO:0000256" key="1">
    <source>
        <dbReference type="ARBA" id="ARBA00005021"/>
    </source>
</evidence>
<evidence type="ECO:0000256" key="2">
    <source>
        <dbReference type="ARBA" id="ARBA00005076"/>
    </source>
</evidence>
<evidence type="ECO:0000256" key="11">
    <source>
        <dbReference type="ARBA" id="ARBA00023002"/>
    </source>
</evidence>
<dbReference type="GO" id="GO:0051287">
    <property type="term" value="F:NAD binding"/>
    <property type="evidence" value="ECO:0007669"/>
    <property type="project" value="InterPro"/>
</dbReference>
<proteinExistence type="inferred from homology"/>
<dbReference type="SUPFAM" id="SSF51735">
    <property type="entry name" value="NAD(P)-binding Rossmann-fold domains"/>
    <property type="match status" value="1"/>
</dbReference>
<gene>
    <name evidence="15" type="primary">asd</name>
    <name evidence="18" type="ORF">SP90_08510</name>
</gene>
<evidence type="ECO:0000256" key="12">
    <source>
        <dbReference type="ARBA" id="ARBA00023154"/>
    </source>
</evidence>
<keyword evidence="12 15" id="KW-0457">Lysine biosynthesis</keyword>
<evidence type="ECO:0000256" key="14">
    <source>
        <dbReference type="ARBA" id="ARBA00047891"/>
    </source>
</evidence>
<evidence type="ECO:0000256" key="6">
    <source>
        <dbReference type="ARBA" id="ARBA00013120"/>
    </source>
</evidence>
<dbReference type="PATRIC" id="fig|1560234.3.peg.525"/>
<dbReference type="Gene3D" id="3.30.360.10">
    <property type="entry name" value="Dihydrodipicolinate Reductase, domain 2"/>
    <property type="match status" value="1"/>
</dbReference>
<name>A0A1B7XD26_9BACT</name>
<feature type="binding site" evidence="15">
    <location>
        <begin position="14"/>
        <end position="17"/>
    </location>
    <ligand>
        <name>NADP(+)</name>
        <dbReference type="ChEBI" id="CHEBI:58349"/>
    </ligand>
</feature>
<dbReference type="EC" id="1.2.1.11" evidence="6 15"/>
<dbReference type="Pfam" id="PF02774">
    <property type="entry name" value="Semialdhyde_dhC"/>
    <property type="match status" value="1"/>
</dbReference>
<dbReference type="UniPathway" id="UPA00034">
    <property type="reaction ID" value="UER00016"/>
</dbReference>
<feature type="domain" description="Semialdehyde dehydrogenase NAD-binding" evidence="17">
    <location>
        <begin position="7"/>
        <end position="122"/>
    </location>
</feature>
<keyword evidence="11 15" id="KW-0560">Oxidoreductase</keyword>
<dbReference type="SMART" id="SM00859">
    <property type="entry name" value="Semialdhyde_dh"/>
    <property type="match status" value="1"/>
</dbReference>
<dbReference type="SUPFAM" id="SSF55347">
    <property type="entry name" value="Glyceraldehyde-3-phosphate dehydrogenase-like, C-terminal domain"/>
    <property type="match status" value="1"/>
</dbReference>
<dbReference type="GO" id="GO:0009097">
    <property type="term" value="P:isoleucine biosynthetic process"/>
    <property type="evidence" value="ECO:0007669"/>
    <property type="project" value="UniProtKB-UniRule"/>
</dbReference>
<comment type="pathway">
    <text evidence="2 15">Amino-acid biosynthesis; L-lysine biosynthesis via DAP pathway; (S)-tetrahydrodipicolinate from L-aspartate: step 2/4.</text>
</comment>
<dbReference type="OrthoDB" id="9805684at2"/>
<protein>
    <recommendedName>
        <fullName evidence="6 15">Aspartate-semialdehyde dehydrogenase</fullName>
        <shortName evidence="15">ASA dehydrogenase</shortName>
        <shortName evidence="15">ASADH</shortName>
        <ecNumber evidence="6 15">1.2.1.11</ecNumber>
    </recommendedName>
    <alternativeName>
        <fullName evidence="15">Aspartate-beta-semialdehyde dehydrogenase</fullName>
    </alternativeName>
</protein>
<evidence type="ECO:0000256" key="9">
    <source>
        <dbReference type="ARBA" id="ARBA00022857"/>
    </source>
</evidence>
<feature type="active site" description="Proton acceptor" evidence="15 16">
    <location>
        <position position="244"/>
    </location>
</feature>
<evidence type="ECO:0000256" key="3">
    <source>
        <dbReference type="ARBA" id="ARBA00005097"/>
    </source>
</evidence>
<keyword evidence="13 15" id="KW-0486">Methionine biosynthesis</keyword>
<feature type="binding site" evidence="15">
    <location>
        <position position="158"/>
    </location>
    <ligand>
        <name>substrate</name>
    </ligand>
</feature>
<dbReference type="Pfam" id="PF01118">
    <property type="entry name" value="Semialdhyde_dh"/>
    <property type="match status" value="1"/>
</dbReference>
<dbReference type="Gene3D" id="3.40.50.720">
    <property type="entry name" value="NAD(P)-binding Rossmann-like Domain"/>
    <property type="match status" value="1"/>
</dbReference>
<evidence type="ECO:0000256" key="15">
    <source>
        <dbReference type="HAMAP-Rule" id="MF_02121"/>
    </source>
</evidence>
<dbReference type="GO" id="GO:0009088">
    <property type="term" value="P:threonine biosynthetic process"/>
    <property type="evidence" value="ECO:0007669"/>
    <property type="project" value="UniProtKB-UniRule"/>
</dbReference>
<dbReference type="CDD" id="cd02316">
    <property type="entry name" value="VcASADH2_like_N"/>
    <property type="match status" value="1"/>
</dbReference>
<dbReference type="GO" id="GO:0009089">
    <property type="term" value="P:lysine biosynthetic process via diaminopimelate"/>
    <property type="evidence" value="ECO:0007669"/>
    <property type="project" value="UniProtKB-UniRule"/>
</dbReference>
<dbReference type="AlphaFoldDB" id="A0A1B7XD26"/>
<keyword evidence="8 15" id="KW-0791">Threonine biosynthesis</keyword>
<feature type="binding site" evidence="15">
    <location>
        <position position="237"/>
    </location>
    <ligand>
        <name>substrate</name>
    </ligand>
</feature>
<feature type="binding site" evidence="15">
    <location>
        <position position="317"/>
    </location>
    <ligand>
        <name>NADP(+)</name>
        <dbReference type="ChEBI" id="CHEBI:58349"/>
    </ligand>
</feature>
<dbReference type="STRING" id="1560234.SP90_08510"/>
<keyword evidence="10 15" id="KW-0220">Diaminopimelate biosynthesis</keyword>
<evidence type="ECO:0000256" key="16">
    <source>
        <dbReference type="PIRSR" id="PIRSR000148-1"/>
    </source>
</evidence>
<reference evidence="18 19" key="1">
    <citation type="submission" date="2015-01" db="EMBL/GenBank/DDBJ databases">
        <title>Desulfovibrio sp. JC271 draft genome sequence.</title>
        <authorList>
            <person name="Shivani Y."/>
            <person name="Subhash Y."/>
            <person name="Sasikala C."/>
            <person name="Ramana C.V."/>
        </authorList>
    </citation>
    <scope>NUCLEOTIDE SEQUENCE [LARGE SCALE GENOMIC DNA]</scope>
    <source>
        <strain evidence="18 19">JC271</strain>
    </source>
</reference>
<dbReference type="InterPro" id="IPR012080">
    <property type="entry name" value="Asp_semialdehyde_DH"/>
</dbReference>
<dbReference type="HAMAP" id="MF_02121">
    <property type="entry name" value="ASADH"/>
    <property type="match status" value="1"/>
</dbReference>
<evidence type="ECO:0000256" key="5">
    <source>
        <dbReference type="ARBA" id="ARBA00011738"/>
    </source>
</evidence>
<organism evidence="18 19">
    <name type="scientific">Halodesulfovibrio spirochaetisodalis</name>
    <dbReference type="NCBI Taxonomy" id="1560234"/>
    <lineage>
        <taxon>Bacteria</taxon>
        <taxon>Pseudomonadati</taxon>
        <taxon>Thermodesulfobacteriota</taxon>
        <taxon>Desulfovibrionia</taxon>
        <taxon>Desulfovibrionales</taxon>
        <taxon>Desulfovibrionaceae</taxon>
        <taxon>Halodesulfovibrio</taxon>
    </lineage>
</organism>
<evidence type="ECO:0000256" key="4">
    <source>
        <dbReference type="ARBA" id="ARBA00010584"/>
    </source>
</evidence>
<comment type="catalytic activity">
    <reaction evidence="14 15">
        <text>L-aspartate 4-semialdehyde + phosphate + NADP(+) = 4-phospho-L-aspartate + NADPH + H(+)</text>
        <dbReference type="Rhea" id="RHEA:24284"/>
        <dbReference type="ChEBI" id="CHEBI:15378"/>
        <dbReference type="ChEBI" id="CHEBI:43474"/>
        <dbReference type="ChEBI" id="CHEBI:57535"/>
        <dbReference type="ChEBI" id="CHEBI:57783"/>
        <dbReference type="ChEBI" id="CHEBI:58349"/>
        <dbReference type="ChEBI" id="CHEBI:537519"/>
        <dbReference type="EC" id="1.2.1.11"/>
    </reaction>
</comment>
<comment type="pathway">
    <text evidence="3 15">Amino-acid biosynthesis; L-threonine biosynthesis; L-threonine from L-aspartate: step 2/5.</text>
</comment>
<accession>A0A1B7XD26</accession>
<dbReference type="GO" id="GO:0004073">
    <property type="term" value="F:aspartate-semialdehyde dehydrogenase activity"/>
    <property type="evidence" value="ECO:0007669"/>
    <property type="project" value="UniProtKB-UniRule"/>
</dbReference>
<dbReference type="InterPro" id="IPR000534">
    <property type="entry name" value="Semialdehyde_DH_NAD-bd"/>
</dbReference>
<feature type="binding site" evidence="15">
    <location>
        <begin position="42"/>
        <end position="43"/>
    </location>
    <ligand>
        <name>NADP(+)</name>
        <dbReference type="ChEBI" id="CHEBI:58349"/>
    </ligand>
</feature>
<dbReference type="UniPathway" id="UPA00051">
    <property type="reaction ID" value="UER00464"/>
</dbReference>
<comment type="function">
    <text evidence="15">Catalyzes the NADPH-dependent formation of L-aspartate-semialdehyde (L-ASA) by the reductive dephosphorylation of L-aspartyl-4-phosphate.</text>
</comment>